<feature type="region of interest" description="Disordered" evidence="7">
    <location>
        <begin position="143"/>
        <end position="173"/>
    </location>
</feature>
<dbReference type="GeneID" id="54419285"/>
<dbReference type="Pfam" id="PF17123">
    <property type="entry name" value="zf-RING_11"/>
    <property type="match status" value="1"/>
</dbReference>
<dbReference type="GO" id="GO:0006511">
    <property type="term" value="P:ubiquitin-dependent protein catabolic process"/>
    <property type="evidence" value="ECO:0007669"/>
    <property type="project" value="TreeGrafter"/>
</dbReference>
<feature type="compositionally biased region" description="Low complexity" evidence="7">
    <location>
        <begin position="584"/>
        <end position="594"/>
    </location>
</feature>
<accession>A0A6G1GBM8</accession>
<evidence type="ECO:0000256" key="3">
    <source>
        <dbReference type="ARBA" id="ARBA00022771"/>
    </source>
</evidence>
<dbReference type="InterPro" id="IPR003903">
    <property type="entry name" value="UIM_dom"/>
</dbReference>
<dbReference type="SMART" id="SM00240">
    <property type="entry name" value="FHA"/>
    <property type="match status" value="1"/>
</dbReference>
<keyword evidence="4" id="KW-0833">Ubl conjugation pathway</keyword>
<protein>
    <recommendedName>
        <fullName evidence="13">SMAD/FHA domain-containing protein</fullName>
    </recommendedName>
</protein>
<dbReference type="GO" id="GO:0005829">
    <property type="term" value="C:cytosol"/>
    <property type="evidence" value="ECO:0007669"/>
    <property type="project" value="TreeGrafter"/>
</dbReference>
<reference evidence="12" key="3">
    <citation type="submission" date="2025-04" db="UniProtKB">
        <authorList>
            <consortium name="RefSeq"/>
        </authorList>
    </citation>
    <scope>IDENTIFICATION</scope>
    <source>
        <strain evidence="12">CBS 781.70</strain>
    </source>
</reference>
<feature type="region of interest" description="Disordered" evidence="7">
    <location>
        <begin position="1"/>
        <end position="29"/>
    </location>
</feature>
<evidence type="ECO:0000256" key="2">
    <source>
        <dbReference type="ARBA" id="ARBA00022723"/>
    </source>
</evidence>
<dbReference type="FunFam" id="2.60.200.20:FF:000030">
    <property type="entry name" value="FHA domain-containing protein"/>
    <property type="match status" value="1"/>
</dbReference>
<dbReference type="SUPFAM" id="SSF49879">
    <property type="entry name" value="SMAD/FHA domain"/>
    <property type="match status" value="1"/>
</dbReference>
<evidence type="ECO:0000313" key="11">
    <source>
        <dbReference type="Proteomes" id="UP000504638"/>
    </source>
</evidence>
<dbReference type="Gene3D" id="2.60.200.20">
    <property type="match status" value="1"/>
</dbReference>
<gene>
    <name evidence="10 12" type="ORF">P152DRAFT_455062</name>
</gene>
<evidence type="ECO:0000256" key="7">
    <source>
        <dbReference type="SAM" id="MobiDB-lite"/>
    </source>
</evidence>
<feature type="compositionally biased region" description="Pro residues" evidence="7">
    <location>
        <begin position="1"/>
        <end position="10"/>
    </location>
</feature>
<feature type="region of interest" description="Disordered" evidence="7">
    <location>
        <begin position="43"/>
        <end position="93"/>
    </location>
</feature>
<evidence type="ECO:0000313" key="10">
    <source>
        <dbReference type="EMBL" id="KAF1815346.1"/>
    </source>
</evidence>
<feature type="compositionally biased region" description="Low complexity" evidence="7">
    <location>
        <begin position="11"/>
        <end position="29"/>
    </location>
</feature>
<organism evidence="10">
    <name type="scientific">Eremomyces bilateralis CBS 781.70</name>
    <dbReference type="NCBI Taxonomy" id="1392243"/>
    <lineage>
        <taxon>Eukaryota</taxon>
        <taxon>Fungi</taxon>
        <taxon>Dikarya</taxon>
        <taxon>Ascomycota</taxon>
        <taxon>Pezizomycotina</taxon>
        <taxon>Dothideomycetes</taxon>
        <taxon>Dothideomycetes incertae sedis</taxon>
        <taxon>Eremomycetales</taxon>
        <taxon>Eremomycetaceae</taxon>
        <taxon>Eremomyces</taxon>
    </lineage>
</organism>
<dbReference type="EMBL" id="ML975151">
    <property type="protein sequence ID" value="KAF1815346.1"/>
    <property type="molecule type" value="Genomic_DNA"/>
</dbReference>
<evidence type="ECO:0000259" key="8">
    <source>
        <dbReference type="PROSITE" id="PS50006"/>
    </source>
</evidence>
<dbReference type="Gene3D" id="3.30.40.10">
    <property type="entry name" value="Zinc/RING finger domain, C3HC4 (zinc finger)"/>
    <property type="match status" value="1"/>
</dbReference>
<name>A0A6G1GBM8_9PEZI</name>
<feature type="domain" description="FHA" evidence="8">
    <location>
        <begin position="209"/>
        <end position="272"/>
    </location>
</feature>
<feature type="compositionally biased region" description="Basic and acidic residues" evidence="7">
    <location>
        <begin position="429"/>
        <end position="442"/>
    </location>
</feature>
<dbReference type="GO" id="GO:0008270">
    <property type="term" value="F:zinc ion binding"/>
    <property type="evidence" value="ECO:0007669"/>
    <property type="project" value="UniProtKB-KW"/>
</dbReference>
<keyword evidence="2" id="KW-0479">Metal-binding</keyword>
<dbReference type="InterPro" id="IPR000253">
    <property type="entry name" value="FHA_dom"/>
</dbReference>
<reference evidence="10 12" key="1">
    <citation type="submission" date="2020-01" db="EMBL/GenBank/DDBJ databases">
        <authorList>
            <consortium name="DOE Joint Genome Institute"/>
            <person name="Haridas S."/>
            <person name="Albert R."/>
            <person name="Binder M."/>
            <person name="Bloem J."/>
            <person name="Labutti K."/>
            <person name="Salamov A."/>
            <person name="Andreopoulos B."/>
            <person name="Baker S.E."/>
            <person name="Barry K."/>
            <person name="Bills G."/>
            <person name="Bluhm B.H."/>
            <person name="Cannon C."/>
            <person name="Castanera R."/>
            <person name="Culley D.E."/>
            <person name="Daum C."/>
            <person name="Ezra D."/>
            <person name="Gonzalez J.B."/>
            <person name="Henrissat B."/>
            <person name="Kuo A."/>
            <person name="Liang C."/>
            <person name="Lipzen A."/>
            <person name="Lutzoni F."/>
            <person name="Magnuson J."/>
            <person name="Mondo S."/>
            <person name="Nolan M."/>
            <person name="Ohm R."/>
            <person name="Pangilinan J."/>
            <person name="Park H.-J."/>
            <person name="Ramirez L."/>
            <person name="Alfaro M."/>
            <person name="Sun H."/>
            <person name="Tritt A."/>
            <person name="Yoshinaga Y."/>
            <person name="Zwiers L.-H."/>
            <person name="Turgeon B.G."/>
            <person name="Goodwin S.B."/>
            <person name="Spatafora J.W."/>
            <person name="Crous P.W."/>
            <person name="Grigoriev I.V."/>
        </authorList>
    </citation>
    <scope>NUCLEOTIDE SEQUENCE</scope>
    <source>
        <strain evidence="10 12">CBS 781.70</strain>
    </source>
</reference>
<evidence type="ECO:0008006" key="13">
    <source>
        <dbReference type="Google" id="ProtNLM"/>
    </source>
</evidence>
<dbReference type="GO" id="GO:0000151">
    <property type="term" value="C:ubiquitin ligase complex"/>
    <property type="evidence" value="ECO:0007669"/>
    <property type="project" value="TreeGrafter"/>
</dbReference>
<dbReference type="SUPFAM" id="SSF57850">
    <property type="entry name" value="RING/U-box"/>
    <property type="match status" value="1"/>
</dbReference>
<evidence type="ECO:0000313" key="12">
    <source>
        <dbReference type="RefSeq" id="XP_033536977.1"/>
    </source>
</evidence>
<dbReference type="GO" id="GO:0016567">
    <property type="term" value="P:protein ubiquitination"/>
    <property type="evidence" value="ECO:0007669"/>
    <property type="project" value="TreeGrafter"/>
</dbReference>
<feature type="compositionally biased region" description="Polar residues" evidence="7">
    <location>
        <begin position="43"/>
        <end position="56"/>
    </location>
</feature>
<feature type="domain" description="RING-type" evidence="9">
    <location>
        <begin position="354"/>
        <end position="399"/>
    </location>
</feature>
<evidence type="ECO:0000256" key="4">
    <source>
        <dbReference type="ARBA" id="ARBA00022786"/>
    </source>
</evidence>
<reference evidence="12" key="2">
    <citation type="submission" date="2020-04" db="EMBL/GenBank/DDBJ databases">
        <authorList>
            <consortium name="NCBI Genome Project"/>
        </authorList>
    </citation>
    <scope>NUCLEOTIDE SEQUENCE</scope>
    <source>
        <strain evidence="12">CBS 781.70</strain>
    </source>
</reference>
<dbReference type="GO" id="GO:0032153">
    <property type="term" value="C:cell division site"/>
    <property type="evidence" value="ECO:0007669"/>
    <property type="project" value="TreeGrafter"/>
</dbReference>
<dbReference type="PROSITE" id="PS50330">
    <property type="entry name" value="UIM"/>
    <property type="match status" value="1"/>
</dbReference>
<dbReference type="RefSeq" id="XP_033536977.1">
    <property type="nucleotide sequence ID" value="XM_033678715.1"/>
</dbReference>
<keyword evidence="1" id="KW-0808">Transferase</keyword>
<proteinExistence type="predicted"/>
<dbReference type="PANTHER" id="PTHR15067">
    <property type="entry name" value="E3 UBIQUITIN-PROTEIN LIGASE RNF8"/>
    <property type="match status" value="1"/>
</dbReference>
<evidence type="ECO:0000256" key="5">
    <source>
        <dbReference type="ARBA" id="ARBA00022833"/>
    </source>
</evidence>
<dbReference type="Proteomes" id="UP000504638">
    <property type="component" value="Unplaced"/>
</dbReference>
<dbReference type="GO" id="GO:0061630">
    <property type="term" value="F:ubiquitin protein ligase activity"/>
    <property type="evidence" value="ECO:0007669"/>
    <property type="project" value="TreeGrafter"/>
</dbReference>
<dbReference type="PANTHER" id="PTHR15067:SF7">
    <property type="entry name" value="E3 UBIQUITIN-PROTEIN LIGASE DMA1-RELATED"/>
    <property type="match status" value="1"/>
</dbReference>
<evidence type="ECO:0000256" key="1">
    <source>
        <dbReference type="ARBA" id="ARBA00022679"/>
    </source>
</evidence>
<feature type="region of interest" description="Disordered" evidence="7">
    <location>
        <begin position="429"/>
        <end position="449"/>
    </location>
</feature>
<dbReference type="InterPro" id="IPR013083">
    <property type="entry name" value="Znf_RING/FYVE/PHD"/>
</dbReference>
<dbReference type="AlphaFoldDB" id="A0A6G1GBM8"/>
<keyword evidence="5" id="KW-0862">Zinc</keyword>
<dbReference type="PROSITE" id="PS50089">
    <property type="entry name" value="ZF_RING_2"/>
    <property type="match status" value="1"/>
</dbReference>
<dbReference type="PROSITE" id="PS50006">
    <property type="entry name" value="FHA_DOMAIN"/>
    <property type="match status" value="1"/>
</dbReference>
<keyword evidence="11" id="KW-1185">Reference proteome</keyword>
<dbReference type="Pfam" id="PF00498">
    <property type="entry name" value="FHA"/>
    <property type="match status" value="1"/>
</dbReference>
<evidence type="ECO:0000256" key="6">
    <source>
        <dbReference type="PROSITE-ProRule" id="PRU00175"/>
    </source>
</evidence>
<dbReference type="InterPro" id="IPR001841">
    <property type="entry name" value="Znf_RING"/>
</dbReference>
<keyword evidence="3 6" id="KW-0863">Zinc-finger</keyword>
<sequence>MFTTPAPAPPTLSTSTSPVTSSSPPRLGRLRGLSYLRNYTHTHLNPLASSPTSSLAQPPANRPHHTPPVSPVASSSGSHRNGAGISPRIQPSHLYNNFENDAYHDRQPSRRSVAARAADYQYSAAVNLLSQGTVTMTRNRAETAASTFASQHHSTTTSSSDTRNGSESSASSHALPSIRFLPHHDPRASKPSLQFAPITRTLATPTAMLKVGRYSERESAPEIQRNGTSAAPVGFKSKVVSRRHCEFWCTNSQWYIKDVKSSSGTFLNHIRLSAPGVESKPYPLNDGDIVQLGIDFRGGEEMIFRCVKIRIECNRGWQKGLNAYNKSTHKNLRKLASKSPRHDTDNASNTSSECAICLAAIAPCQSLFVAPCSHVWHYKCIRPILISSTHPHFLCPNCRAVADLDADVDEADNVDWEDDDIDAAIEESKKEAEQQKGDDLPQREASPQLAVSVGQEIRETPTDAGDTTRVHVAPDTIVPVAAARSLAIDQNPSADANGLSSMLANVSLSPGPAVMNDDRSHTLLAPIPIPTSTVASRALSLGLDGTEESEGGPPNLGAGDAHPECPMTPRNDVGPFLVEGGRRVGSSGVSVEAD</sequence>
<dbReference type="InterPro" id="IPR008984">
    <property type="entry name" value="SMAD_FHA_dom_sf"/>
</dbReference>
<evidence type="ECO:0000259" key="9">
    <source>
        <dbReference type="PROSITE" id="PS50089"/>
    </source>
</evidence>
<dbReference type="OrthoDB" id="687730at2759"/>
<feature type="region of interest" description="Disordered" evidence="7">
    <location>
        <begin position="541"/>
        <end position="594"/>
    </location>
</feature>